<dbReference type="GO" id="GO:0015562">
    <property type="term" value="F:efflux transmembrane transporter activity"/>
    <property type="evidence" value="ECO:0007669"/>
    <property type="project" value="InterPro"/>
</dbReference>
<dbReference type="EMBL" id="JNFF01000030">
    <property type="protein sequence ID" value="KEQ30797.1"/>
    <property type="molecule type" value="Genomic_DNA"/>
</dbReference>
<dbReference type="Gene3D" id="1.20.1600.10">
    <property type="entry name" value="Outer membrane efflux proteins (OEP)"/>
    <property type="match status" value="1"/>
</dbReference>
<dbReference type="AlphaFoldDB" id="A0A081PJC4"/>
<dbReference type="PANTHER" id="PTHR30203">
    <property type="entry name" value="OUTER MEMBRANE CATION EFFLUX PROTEIN"/>
    <property type="match status" value="1"/>
</dbReference>
<organism evidence="2 3">
    <name type="scientific">Pedobacter antarcticus 4BY</name>
    <dbReference type="NCBI Taxonomy" id="1358423"/>
    <lineage>
        <taxon>Bacteria</taxon>
        <taxon>Pseudomonadati</taxon>
        <taxon>Bacteroidota</taxon>
        <taxon>Sphingobacteriia</taxon>
        <taxon>Sphingobacteriales</taxon>
        <taxon>Sphingobacteriaceae</taxon>
        <taxon>Pedobacter</taxon>
    </lineage>
</organism>
<gene>
    <name evidence="2" type="ORF">N180_10655</name>
</gene>
<evidence type="ECO:0000313" key="3">
    <source>
        <dbReference type="Proteomes" id="UP000028007"/>
    </source>
</evidence>
<dbReference type="SUPFAM" id="SSF56954">
    <property type="entry name" value="Outer membrane efflux proteins (OEP)"/>
    <property type="match status" value="1"/>
</dbReference>
<dbReference type="PANTHER" id="PTHR30203:SF23">
    <property type="entry name" value="OUTER MEMBRANE EFFLUX PROTEIN"/>
    <property type="match status" value="1"/>
</dbReference>
<dbReference type="Pfam" id="PF02321">
    <property type="entry name" value="OEP"/>
    <property type="match status" value="2"/>
</dbReference>
<sequence>MISNLVKIYTLCAGLLLQGASLRAGTPIVTDTLHLTLPQAEKQFLESNLQLISQHYQTDQAKTDIITARLFDNPEFSFENQLYNPQTKRFFETSKTNGQYQASISQLIKLAGKRNKNIQLAQTGVKLAEYEYFDLLRTLRYKLRTDFYKTYYDQQSAKLYARQIASLEQLTNVSEQQLKSGNIAVKDVIRIKSLLYSLQSEFNALQNGIADTESELKIMTGINAEAVIQLIMDPAAEQTYQPQQTVYIHLLDSAMVNRADLKLSQTGISYAEQNLRLQKANAVPDVAVSLVYDLKSSYPDNYTGLGIHVPLPLFNRNQGEIKKAKIAIDAGKNQLKQQQLTLENEVFNSYSAALRTEKLYTGIDKSFSTDFDKLITEVIKNFKNRNLSLLEFMDFYESYKAATLQMNALRYQRMDDKEEINYVTGSQIFN</sequence>
<proteinExistence type="inferred from homology"/>
<dbReference type="eggNOG" id="COG1538">
    <property type="taxonomic scope" value="Bacteria"/>
</dbReference>
<reference evidence="2 3" key="1">
    <citation type="journal article" date="1992" name="Int. J. Syst. Bacteriol.">
        <title>Sphingobacterium antarcticus sp. nov. a Psychrotrophic Bacterium from the Soils of Schirmacher Oasis, Antarctica.</title>
        <authorList>
            <person name="Shivaji S."/>
            <person name="Ray M.K."/>
            <person name="Rao N.S."/>
            <person name="Saiserr L."/>
            <person name="Jagannadham M.V."/>
            <person name="Kumar G.S."/>
            <person name="Reddy G."/>
            <person name="Bhargava P.M."/>
        </authorList>
    </citation>
    <scope>NUCLEOTIDE SEQUENCE [LARGE SCALE GENOMIC DNA]</scope>
    <source>
        <strain evidence="2 3">4BY</strain>
    </source>
</reference>
<dbReference type="InterPro" id="IPR010131">
    <property type="entry name" value="MdtP/NodT-like"/>
</dbReference>
<protein>
    <submittedName>
        <fullName evidence="2">Cation transporter</fullName>
    </submittedName>
</protein>
<keyword evidence="3" id="KW-1185">Reference proteome</keyword>
<dbReference type="InterPro" id="IPR003423">
    <property type="entry name" value="OMP_efflux"/>
</dbReference>
<dbReference type="OrthoDB" id="9791261at2"/>
<comment type="caution">
    <text evidence="2">The sequence shown here is derived from an EMBL/GenBank/DDBJ whole genome shotgun (WGS) entry which is preliminary data.</text>
</comment>
<dbReference type="RefSeq" id="WP_037439141.1">
    <property type="nucleotide sequence ID" value="NZ_JNFF01000030.1"/>
</dbReference>
<name>A0A081PJC4_9SPHI</name>
<dbReference type="Proteomes" id="UP000028007">
    <property type="component" value="Unassembled WGS sequence"/>
</dbReference>
<evidence type="ECO:0000313" key="2">
    <source>
        <dbReference type="EMBL" id="KEQ30797.1"/>
    </source>
</evidence>
<comment type="similarity">
    <text evidence="1">Belongs to the outer membrane factor (OMF) (TC 1.B.17) family.</text>
</comment>
<accession>A0A081PJC4</accession>
<evidence type="ECO:0000256" key="1">
    <source>
        <dbReference type="ARBA" id="ARBA00007613"/>
    </source>
</evidence>